<evidence type="ECO:0000256" key="5">
    <source>
        <dbReference type="ARBA" id="ARBA00007417"/>
    </source>
</evidence>
<dbReference type="InterPro" id="IPR002734">
    <property type="entry name" value="RibDG_C"/>
</dbReference>
<evidence type="ECO:0000256" key="1">
    <source>
        <dbReference type="ARBA" id="ARBA00002151"/>
    </source>
</evidence>
<feature type="binding site" evidence="15">
    <location>
        <position position="204"/>
    </location>
    <ligand>
        <name>NADP(+)</name>
        <dbReference type="ChEBI" id="CHEBI:58349"/>
    </ligand>
</feature>
<dbReference type="InterPro" id="IPR002125">
    <property type="entry name" value="CMP_dCMP_dom"/>
</dbReference>
<feature type="active site" description="Proton donor" evidence="14">
    <location>
        <position position="56"/>
    </location>
</feature>
<name>A0A345Y9U9_9NEIS</name>
<organism evidence="18 19">
    <name type="scientific">Crenobacter cavernae</name>
    <dbReference type="NCBI Taxonomy" id="2290923"/>
    <lineage>
        <taxon>Bacteria</taxon>
        <taxon>Pseudomonadati</taxon>
        <taxon>Pseudomonadota</taxon>
        <taxon>Betaproteobacteria</taxon>
        <taxon>Neisseriales</taxon>
        <taxon>Neisseriaceae</taxon>
        <taxon>Crenobacter</taxon>
    </lineage>
</organism>
<comment type="cofactor">
    <cofactor evidence="13 16">
        <name>Zn(2+)</name>
        <dbReference type="ChEBI" id="CHEBI:29105"/>
    </cofactor>
    <text evidence="13 16">Binds 1 zinc ion.</text>
</comment>
<keyword evidence="12" id="KW-0511">Multifunctional enzyme</keyword>
<evidence type="ECO:0000256" key="16">
    <source>
        <dbReference type="PIRSR" id="PIRSR006769-3"/>
    </source>
</evidence>
<dbReference type="Gene3D" id="3.40.430.10">
    <property type="entry name" value="Dihydrofolate Reductase, subunit A"/>
    <property type="match status" value="1"/>
</dbReference>
<comment type="catalytic activity">
    <reaction evidence="13">
        <text>5-amino-6-(5-phospho-D-ribitylamino)uracil + NADP(+) = 5-amino-6-(5-phospho-D-ribosylamino)uracil + NADPH + H(+)</text>
        <dbReference type="Rhea" id="RHEA:17845"/>
        <dbReference type="ChEBI" id="CHEBI:15378"/>
        <dbReference type="ChEBI" id="CHEBI:57783"/>
        <dbReference type="ChEBI" id="CHEBI:58349"/>
        <dbReference type="ChEBI" id="CHEBI:58421"/>
        <dbReference type="ChEBI" id="CHEBI:58453"/>
        <dbReference type="EC" id="1.1.1.193"/>
    </reaction>
</comment>
<evidence type="ECO:0000256" key="6">
    <source>
        <dbReference type="ARBA" id="ARBA00022619"/>
    </source>
</evidence>
<dbReference type="GO" id="GO:0009231">
    <property type="term" value="P:riboflavin biosynthetic process"/>
    <property type="evidence" value="ECO:0007669"/>
    <property type="project" value="UniProtKB-UniPathway"/>
</dbReference>
<evidence type="ECO:0000256" key="7">
    <source>
        <dbReference type="ARBA" id="ARBA00022723"/>
    </source>
</evidence>
<feature type="binding site" evidence="15">
    <location>
        <position position="174"/>
    </location>
    <ligand>
        <name>NADP(+)</name>
        <dbReference type="ChEBI" id="CHEBI:58349"/>
    </ligand>
</feature>
<dbReference type="GO" id="GO:0008835">
    <property type="term" value="F:diaminohydroxyphosphoribosylaminopyrimidine deaminase activity"/>
    <property type="evidence" value="ECO:0007669"/>
    <property type="project" value="UniProtKB-EC"/>
</dbReference>
<accession>A0A345Y9U9</accession>
<dbReference type="OrthoDB" id="9800865at2"/>
<dbReference type="GO" id="GO:0008270">
    <property type="term" value="F:zinc ion binding"/>
    <property type="evidence" value="ECO:0007669"/>
    <property type="project" value="InterPro"/>
</dbReference>
<keyword evidence="6 13" id="KW-0686">Riboflavin biosynthesis</keyword>
<dbReference type="SUPFAM" id="SSF53927">
    <property type="entry name" value="Cytidine deaminase-like"/>
    <property type="match status" value="1"/>
</dbReference>
<feature type="binding site" evidence="15">
    <location>
        <position position="200"/>
    </location>
    <ligand>
        <name>NADP(+)</name>
        <dbReference type="ChEBI" id="CHEBI:58349"/>
    </ligand>
</feature>
<dbReference type="Pfam" id="PF00383">
    <property type="entry name" value="dCMP_cyt_deam_1"/>
    <property type="match status" value="1"/>
</dbReference>
<comment type="pathway">
    <text evidence="3 13">Cofactor biosynthesis; riboflavin biosynthesis; 5-amino-6-(D-ribitylamino)uracil from GTP: step 3/4.</text>
</comment>
<dbReference type="Proteomes" id="UP000254537">
    <property type="component" value="Chromosome"/>
</dbReference>
<proteinExistence type="inferred from homology"/>
<evidence type="ECO:0000256" key="14">
    <source>
        <dbReference type="PIRSR" id="PIRSR006769-1"/>
    </source>
</evidence>
<evidence type="ECO:0000256" key="10">
    <source>
        <dbReference type="ARBA" id="ARBA00022857"/>
    </source>
</evidence>
<dbReference type="PANTHER" id="PTHR38011">
    <property type="entry name" value="DIHYDROFOLATE REDUCTASE FAMILY PROTEIN (AFU_ORTHOLOGUE AFUA_8G06820)"/>
    <property type="match status" value="1"/>
</dbReference>
<feature type="binding site" evidence="15">
    <location>
        <position position="188"/>
    </location>
    <ligand>
        <name>substrate</name>
    </ligand>
</feature>
<evidence type="ECO:0000256" key="4">
    <source>
        <dbReference type="ARBA" id="ARBA00005259"/>
    </source>
</evidence>
<evidence type="ECO:0000313" key="19">
    <source>
        <dbReference type="Proteomes" id="UP000254537"/>
    </source>
</evidence>
<feature type="binding site" evidence="16">
    <location>
        <position position="54"/>
    </location>
    <ligand>
        <name>Zn(2+)</name>
        <dbReference type="ChEBI" id="CHEBI:29105"/>
        <note>catalytic</note>
    </ligand>
</feature>
<keyword evidence="7 13" id="KW-0479">Metal-binding</keyword>
<dbReference type="InterPro" id="IPR004794">
    <property type="entry name" value="Eubact_RibD"/>
</dbReference>
<comment type="similarity">
    <text evidence="5 13">In the C-terminal section; belongs to the HTP reductase family.</text>
</comment>
<feature type="domain" description="CMP/dCMP-type deaminase" evidence="17">
    <location>
        <begin position="5"/>
        <end position="127"/>
    </location>
</feature>
<keyword evidence="9 13" id="KW-0862">Zinc</keyword>
<dbReference type="KEGG" id="ccah:DWG20_15450"/>
<keyword evidence="8 13" id="KW-0378">Hydrolase</keyword>
<evidence type="ECO:0000256" key="9">
    <source>
        <dbReference type="ARBA" id="ARBA00022833"/>
    </source>
</evidence>
<dbReference type="RefSeq" id="WP_115434628.1">
    <property type="nucleotide sequence ID" value="NZ_CP031337.1"/>
</dbReference>
<dbReference type="EMBL" id="CP031337">
    <property type="protein sequence ID" value="AXK40701.1"/>
    <property type="molecule type" value="Genomic_DNA"/>
</dbReference>
<feature type="binding site" evidence="15">
    <location>
        <position position="158"/>
    </location>
    <ligand>
        <name>NADP(+)</name>
        <dbReference type="ChEBI" id="CHEBI:58349"/>
    </ligand>
</feature>
<feature type="binding site" evidence="16">
    <location>
        <position position="79"/>
    </location>
    <ligand>
        <name>Zn(2+)</name>
        <dbReference type="ChEBI" id="CHEBI:29105"/>
        <note>catalytic</note>
    </ligand>
</feature>
<comment type="pathway">
    <text evidence="2 13">Cofactor biosynthesis; riboflavin biosynthesis; 5-amino-6-(D-ribitylamino)uracil from GTP: step 2/4.</text>
</comment>
<dbReference type="PROSITE" id="PS51747">
    <property type="entry name" value="CYT_DCMP_DEAMINASES_2"/>
    <property type="match status" value="1"/>
</dbReference>
<dbReference type="InterPro" id="IPR016192">
    <property type="entry name" value="APOBEC/CMP_deaminase_Zn-bd"/>
</dbReference>
<evidence type="ECO:0000256" key="2">
    <source>
        <dbReference type="ARBA" id="ARBA00004882"/>
    </source>
</evidence>
<dbReference type="Gene3D" id="3.40.140.10">
    <property type="entry name" value="Cytidine Deaminase, domain 2"/>
    <property type="match status" value="1"/>
</dbReference>
<dbReference type="NCBIfam" id="TIGR00326">
    <property type="entry name" value="eubact_ribD"/>
    <property type="match status" value="1"/>
</dbReference>
<dbReference type="PIRSF" id="PIRSF006769">
    <property type="entry name" value="RibD"/>
    <property type="match status" value="1"/>
</dbReference>
<dbReference type="InterPro" id="IPR050765">
    <property type="entry name" value="Riboflavin_Biosynth_HTPR"/>
</dbReference>
<feature type="binding site" evidence="15">
    <location>
        <position position="172"/>
    </location>
    <ligand>
        <name>substrate</name>
    </ligand>
</feature>
<dbReference type="Pfam" id="PF01872">
    <property type="entry name" value="RibD_C"/>
    <property type="match status" value="1"/>
</dbReference>
<dbReference type="FunFam" id="3.40.140.10:FF:000025">
    <property type="entry name" value="Riboflavin biosynthesis protein RibD"/>
    <property type="match status" value="1"/>
</dbReference>
<feature type="binding site" evidence="15">
    <location>
        <position position="296"/>
    </location>
    <ligand>
        <name>substrate</name>
    </ligand>
</feature>
<gene>
    <name evidence="18" type="primary">ribD</name>
    <name evidence="18" type="ORF">DWG20_15450</name>
</gene>
<dbReference type="SUPFAM" id="SSF53597">
    <property type="entry name" value="Dihydrofolate reductase-like"/>
    <property type="match status" value="1"/>
</dbReference>
<evidence type="ECO:0000256" key="11">
    <source>
        <dbReference type="ARBA" id="ARBA00023002"/>
    </source>
</evidence>
<comment type="function">
    <text evidence="1 13">Converts 2,5-diamino-6-(ribosylamino)-4(3h)-pyrimidinone 5'-phosphate into 5-amino-6-(ribosylamino)-2,4(1h,3h)-pyrimidinedione 5'-phosphate.</text>
</comment>
<feature type="binding site" evidence="15">
    <location>
        <position position="226"/>
    </location>
    <ligand>
        <name>NADP(+)</name>
        <dbReference type="ChEBI" id="CHEBI:58349"/>
    </ligand>
</feature>
<dbReference type="PROSITE" id="PS00903">
    <property type="entry name" value="CYT_DCMP_DEAMINASES_1"/>
    <property type="match status" value="1"/>
</dbReference>
<evidence type="ECO:0000256" key="15">
    <source>
        <dbReference type="PIRSR" id="PIRSR006769-2"/>
    </source>
</evidence>
<dbReference type="InterPro" id="IPR024072">
    <property type="entry name" value="DHFR-like_dom_sf"/>
</dbReference>
<comment type="similarity">
    <text evidence="4 13">In the N-terminal section; belongs to the cytidine and deoxycytidylate deaminase family.</text>
</comment>
<comment type="catalytic activity">
    <reaction evidence="13">
        <text>2,5-diamino-6-hydroxy-4-(5-phosphoribosylamino)-pyrimidine + H2O + H(+) = 5-amino-6-(5-phospho-D-ribosylamino)uracil + NH4(+)</text>
        <dbReference type="Rhea" id="RHEA:21868"/>
        <dbReference type="ChEBI" id="CHEBI:15377"/>
        <dbReference type="ChEBI" id="CHEBI:15378"/>
        <dbReference type="ChEBI" id="CHEBI:28938"/>
        <dbReference type="ChEBI" id="CHEBI:58453"/>
        <dbReference type="ChEBI" id="CHEBI:58614"/>
        <dbReference type="EC" id="3.5.4.26"/>
    </reaction>
</comment>
<evidence type="ECO:0000256" key="13">
    <source>
        <dbReference type="PIRNR" id="PIRNR006769"/>
    </source>
</evidence>
<feature type="binding site" evidence="15">
    <location>
        <position position="211"/>
    </location>
    <ligand>
        <name>substrate</name>
    </ligand>
</feature>
<evidence type="ECO:0000259" key="17">
    <source>
        <dbReference type="PROSITE" id="PS51747"/>
    </source>
</evidence>
<dbReference type="NCBIfam" id="TIGR00227">
    <property type="entry name" value="ribD_Cterm"/>
    <property type="match status" value="1"/>
</dbReference>
<evidence type="ECO:0000256" key="12">
    <source>
        <dbReference type="ARBA" id="ARBA00023268"/>
    </source>
</evidence>
<evidence type="ECO:0000256" key="3">
    <source>
        <dbReference type="ARBA" id="ARBA00004910"/>
    </source>
</evidence>
<evidence type="ECO:0000256" key="8">
    <source>
        <dbReference type="ARBA" id="ARBA00022801"/>
    </source>
</evidence>
<dbReference type="EC" id="1.1.1.193" evidence="13"/>
<dbReference type="GO" id="GO:0050661">
    <property type="term" value="F:NADP binding"/>
    <property type="evidence" value="ECO:0007669"/>
    <property type="project" value="InterPro"/>
</dbReference>
<protein>
    <recommendedName>
        <fullName evidence="13">Riboflavin biosynthesis protein RibD</fullName>
    </recommendedName>
    <domain>
        <recommendedName>
            <fullName evidence="13">Diaminohydroxyphosphoribosylaminopyrimidine deaminase</fullName>
            <shortName evidence="13">DRAP deaminase</shortName>
            <ecNumber evidence="13">3.5.4.26</ecNumber>
        </recommendedName>
        <alternativeName>
            <fullName evidence="13">Riboflavin-specific deaminase</fullName>
        </alternativeName>
    </domain>
    <domain>
        <recommendedName>
            <fullName evidence="13">5-amino-6-(5-phosphoribosylamino)uracil reductase</fullName>
            <ecNumber evidence="13">1.1.1.193</ecNumber>
        </recommendedName>
        <alternativeName>
            <fullName evidence="13">HTP reductase</fullName>
        </alternativeName>
    </domain>
</protein>
<keyword evidence="10 13" id="KW-0521">NADP</keyword>
<feature type="binding site" evidence="16">
    <location>
        <position position="88"/>
    </location>
    <ligand>
        <name>Zn(2+)</name>
        <dbReference type="ChEBI" id="CHEBI:29105"/>
        <note>catalytic</note>
    </ligand>
</feature>
<dbReference type="UniPathway" id="UPA00275">
    <property type="reaction ID" value="UER00401"/>
</dbReference>
<dbReference type="AlphaFoldDB" id="A0A345Y9U9"/>
<dbReference type="InterPro" id="IPR016193">
    <property type="entry name" value="Cytidine_deaminase-like"/>
</dbReference>
<evidence type="ECO:0000313" key="18">
    <source>
        <dbReference type="EMBL" id="AXK40701.1"/>
    </source>
</evidence>
<sequence>MSFTAEDHAMMARALQLAERALFTTTPNPRVGCVIVKDGRIVGEGWHHEAGTPHAEVHALAMAGLAARGATAYVTLEPCSHHGRTPPCADALVKAGVARVVAAMGDPNPDVNGQGMKRLAEAGIETEVGLLESQARELNKGFLSRIERGRPWVTVKTASSLDGKTALLNGQSQWITGPEARRDVHALRARSCAVLTGSGTVIADDPQLTVREVETTRQPMRVVVDSALATSFDAKIYNTEVAPTWLATAVADPARHVPYLARGVHVKVLPAADGRVDLAALLSTLAEAGVGELMVEAGAGLNGALLAAGLVDELYLYYAMTLIGHHAHGLFEWSELTCLRNKQAVRLLDCRAVGADLRLICAVEVSRPAA</sequence>
<keyword evidence="11 13" id="KW-0560">Oxidoreductase</keyword>
<dbReference type="GO" id="GO:0008703">
    <property type="term" value="F:5-amino-6-(5-phosphoribosylamino)uracil reductase activity"/>
    <property type="evidence" value="ECO:0007669"/>
    <property type="project" value="UniProtKB-EC"/>
</dbReference>
<reference evidence="18 19" key="1">
    <citation type="submission" date="2018-07" db="EMBL/GenBank/DDBJ databases">
        <title>Crenobacter cavernae sp. nov., isolated from a karst cave.</title>
        <authorList>
            <person name="Zhu H."/>
        </authorList>
    </citation>
    <scope>NUCLEOTIDE SEQUENCE [LARGE SCALE GENOMIC DNA]</scope>
    <source>
        <strain evidence="18 19">K1W11S-77</strain>
    </source>
</reference>
<dbReference type="EC" id="3.5.4.26" evidence="13"/>
<dbReference type="CDD" id="cd01284">
    <property type="entry name" value="Riboflavin_deaminase-reductase"/>
    <property type="match status" value="1"/>
</dbReference>
<dbReference type="InterPro" id="IPR011549">
    <property type="entry name" value="RibD_C"/>
</dbReference>
<dbReference type="PANTHER" id="PTHR38011:SF7">
    <property type="entry name" value="2,5-DIAMINO-6-RIBOSYLAMINO-4(3H)-PYRIMIDINONE 5'-PHOSPHATE REDUCTASE"/>
    <property type="match status" value="1"/>
</dbReference>
<feature type="binding site" evidence="15">
    <location>
        <position position="208"/>
    </location>
    <ligand>
        <name>substrate</name>
    </ligand>
</feature>
<feature type="binding site" evidence="15">
    <location>
        <begin position="298"/>
        <end position="304"/>
    </location>
    <ligand>
        <name>NADP(+)</name>
        <dbReference type="ChEBI" id="CHEBI:58349"/>
    </ligand>
</feature>